<keyword evidence="3" id="KW-1185">Reference proteome</keyword>
<dbReference type="Gene3D" id="1.10.510.10">
    <property type="entry name" value="Transferase(Phosphotransferase) domain 1"/>
    <property type="match status" value="1"/>
</dbReference>
<dbReference type="Proteomes" id="UP000199614">
    <property type="component" value="Unassembled WGS sequence"/>
</dbReference>
<dbReference type="InterPro" id="IPR016477">
    <property type="entry name" value="Fructo-/Ketosamine-3-kinase"/>
</dbReference>
<dbReference type="GO" id="GO:0016301">
    <property type="term" value="F:kinase activity"/>
    <property type="evidence" value="ECO:0007669"/>
    <property type="project" value="UniProtKB-UniRule"/>
</dbReference>
<reference evidence="2 3" key="1">
    <citation type="submission" date="2016-10" db="EMBL/GenBank/DDBJ databases">
        <authorList>
            <person name="de Groot N.N."/>
        </authorList>
    </citation>
    <scope>NUCLEOTIDE SEQUENCE [LARGE SCALE GENOMIC DNA]</scope>
    <source>
        <strain evidence="2 3">CGMCC 4.1877</strain>
    </source>
</reference>
<evidence type="ECO:0000313" key="2">
    <source>
        <dbReference type="EMBL" id="SFN02921.1"/>
    </source>
</evidence>
<keyword evidence="1" id="KW-0808">Transferase</keyword>
<dbReference type="PANTHER" id="PTHR12149:SF8">
    <property type="entry name" value="PROTEIN-RIBULOSAMINE 3-KINASE"/>
    <property type="match status" value="1"/>
</dbReference>
<dbReference type="EMBL" id="FOUY01000006">
    <property type="protein sequence ID" value="SFN02921.1"/>
    <property type="molecule type" value="Genomic_DNA"/>
</dbReference>
<comment type="similarity">
    <text evidence="1">Belongs to the fructosamine kinase family.</text>
</comment>
<dbReference type="Gene3D" id="3.30.200.20">
    <property type="entry name" value="Phosphorylase Kinase, domain 1"/>
    <property type="match status" value="1"/>
</dbReference>
<evidence type="ECO:0000313" key="3">
    <source>
        <dbReference type="Proteomes" id="UP000199614"/>
    </source>
</evidence>
<accession>A0A1I4VNP7</accession>
<dbReference type="Pfam" id="PF03881">
    <property type="entry name" value="Fructosamin_kin"/>
    <property type="match status" value="1"/>
</dbReference>
<dbReference type="STRING" id="260086.SAMN05216207_1006189"/>
<proteinExistence type="inferred from homology"/>
<dbReference type="Gene3D" id="1.20.1270.240">
    <property type="match status" value="1"/>
</dbReference>
<keyword evidence="1 2" id="KW-0418">Kinase</keyword>
<dbReference type="PANTHER" id="PTHR12149">
    <property type="entry name" value="FRUCTOSAMINE 3 KINASE-RELATED PROTEIN"/>
    <property type="match status" value="1"/>
</dbReference>
<dbReference type="InterPro" id="IPR011009">
    <property type="entry name" value="Kinase-like_dom_sf"/>
</dbReference>
<dbReference type="PIRSF" id="PIRSF006221">
    <property type="entry name" value="Ketosamine-3-kinase"/>
    <property type="match status" value="1"/>
</dbReference>
<organism evidence="2 3">
    <name type="scientific">Pseudonocardia ammonioxydans</name>
    <dbReference type="NCBI Taxonomy" id="260086"/>
    <lineage>
        <taxon>Bacteria</taxon>
        <taxon>Bacillati</taxon>
        <taxon>Actinomycetota</taxon>
        <taxon>Actinomycetes</taxon>
        <taxon>Pseudonocardiales</taxon>
        <taxon>Pseudonocardiaceae</taxon>
        <taxon>Pseudonocardia</taxon>
    </lineage>
</organism>
<gene>
    <name evidence="2" type="ORF">SAMN05216207_1006189</name>
</gene>
<dbReference type="SUPFAM" id="SSF56112">
    <property type="entry name" value="Protein kinase-like (PK-like)"/>
    <property type="match status" value="1"/>
</dbReference>
<name>A0A1I4VNP7_PSUAM</name>
<sequence>MTRCTPADVERLTGRTVVAELGGHPPCFELDGGATVVVKDGSGDPGSIPAEAAGLRWLAVPGGPAVPPVFGHDHDLLVSGHVTSGGPTAAAAEDLGRRLAALHAAGADAFGAAPPGGPEQAWIGHTGMRNTPHDGPWGAWFAADRVLPYLRTARDRGDLSTGDAALVERVCDRIGELAGPDEPPARLHGDLWSGNVLWAADGAARLIDPAAHGGHRESDLAMLALFGLPHLDTVLAAYDEAAPLADGWTERVPLHQLFPLLVHTVLFGGGYARRAVLACEWLSRL</sequence>
<dbReference type="AlphaFoldDB" id="A0A1I4VNP7"/>
<evidence type="ECO:0000256" key="1">
    <source>
        <dbReference type="PIRNR" id="PIRNR006221"/>
    </source>
</evidence>
<dbReference type="RefSeq" id="WP_093340030.1">
    <property type="nucleotide sequence ID" value="NZ_FOUY01000006.1"/>
</dbReference>
<dbReference type="OrthoDB" id="5291879at2"/>
<protein>
    <submittedName>
        <fullName evidence="2">Fructosamine-3-kinase</fullName>
    </submittedName>
</protein>